<feature type="region of interest" description="Disordered" evidence="1">
    <location>
        <begin position="370"/>
        <end position="402"/>
    </location>
</feature>
<dbReference type="VEuPathDB" id="TriTrypDB:Lsey_0109_0250"/>
<dbReference type="OMA" id="IRCDVFM"/>
<gene>
    <name evidence="2" type="ORF">ABL78_3997</name>
</gene>
<organism evidence="2 3">
    <name type="scientific">Leptomonas seymouri</name>
    <dbReference type="NCBI Taxonomy" id="5684"/>
    <lineage>
        <taxon>Eukaryota</taxon>
        <taxon>Discoba</taxon>
        <taxon>Euglenozoa</taxon>
        <taxon>Kinetoplastea</taxon>
        <taxon>Metakinetoplastina</taxon>
        <taxon>Trypanosomatida</taxon>
        <taxon>Trypanosomatidae</taxon>
        <taxon>Leishmaniinae</taxon>
        <taxon>Leptomonas</taxon>
    </lineage>
</organism>
<comment type="caution">
    <text evidence="2">The sequence shown here is derived from an EMBL/GenBank/DDBJ whole genome shotgun (WGS) entry which is preliminary data.</text>
</comment>
<evidence type="ECO:0000256" key="1">
    <source>
        <dbReference type="SAM" id="MobiDB-lite"/>
    </source>
</evidence>
<sequence length="402" mass="45046">MPYITIPEALTGLTSRKCKMLGKKYGVSGAEVWTRARSGNDADRTFSIIHLVPHVISEEELMLDSKEFKRILLERGVGISRGFQYRAKVLQRRAGGGRETRDSNAEPNEAPAAPPCPANSSALPRLYDTRTDACFGLHLLVMVQSEDAAMPHGASVRAQLRRLPMPVLQNFIAELWQVRSAWERELLAPCAAALAEEQAHTEEEKTNALLYHVCLWQRRYPLALLLSVLAFHSKHRIVFTPATPADRCETQRLEWLLEELQRMQYPDLSDVPGLIRCDVLMGYPQMPPEEQAKLMRRVTAVCQRRAGASDGKAKGEDDQAALRRHSRTAPDPQLLLAEFAPPGTRIPPRFCSGMSMDAYLQMRAAFERHKQDGVRRLARQDYGGESLSSAREAGTPLTPRAQ</sequence>
<evidence type="ECO:0000313" key="3">
    <source>
        <dbReference type="Proteomes" id="UP000038009"/>
    </source>
</evidence>
<evidence type="ECO:0000313" key="2">
    <source>
        <dbReference type="EMBL" id="KPI86951.1"/>
    </source>
</evidence>
<accession>A0A0N1PDA4</accession>
<feature type="region of interest" description="Disordered" evidence="1">
    <location>
        <begin position="306"/>
        <end position="330"/>
    </location>
</feature>
<dbReference type="Proteomes" id="UP000038009">
    <property type="component" value="Unassembled WGS sequence"/>
</dbReference>
<reference evidence="2 3" key="1">
    <citation type="journal article" date="2015" name="PLoS Pathog.">
        <title>Leptomonas seymouri: Adaptations to the Dixenous Life Cycle Analyzed by Genome Sequencing, Transcriptome Profiling and Co-infection with Leishmania donovani.</title>
        <authorList>
            <person name="Kraeva N."/>
            <person name="Butenko A."/>
            <person name="Hlavacova J."/>
            <person name="Kostygov A."/>
            <person name="Myskova J."/>
            <person name="Grybchuk D."/>
            <person name="Lestinova T."/>
            <person name="Votypka J."/>
            <person name="Volf P."/>
            <person name="Opperdoes F."/>
            <person name="Flegontov P."/>
            <person name="Lukes J."/>
            <person name="Yurchenko V."/>
        </authorList>
    </citation>
    <scope>NUCLEOTIDE SEQUENCE [LARGE SCALE GENOMIC DNA]</scope>
    <source>
        <strain evidence="2 3">ATCC 30220</strain>
    </source>
</reference>
<feature type="region of interest" description="Disordered" evidence="1">
    <location>
        <begin position="94"/>
        <end position="121"/>
    </location>
</feature>
<proteinExistence type="predicted"/>
<name>A0A0N1PDA4_LEPSE</name>
<dbReference type="EMBL" id="LJSK01000109">
    <property type="protein sequence ID" value="KPI86951.1"/>
    <property type="molecule type" value="Genomic_DNA"/>
</dbReference>
<dbReference type="OrthoDB" id="248563at2759"/>
<feature type="compositionally biased region" description="Basic and acidic residues" evidence="1">
    <location>
        <begin position="370"/>
        <end position="379"/>
    </location>
</feature>
<dbReference type="AlphaFoldDB" id="A0A0N1PDA4"/>
<feature type="compositionally biased region" description="Basic and acidic residues" evidence="1">
    <location>
        <begin position="311"/>
        <end position="321"/>
    </location>
</feature>
<protein>
    <submittedName>
        <fullName evidence="2">Uncharacterized protein</fullName>
    </submittedName>
</protein>
<keyword evidence="3" id="KW-1185">Reference proteome</keyword>